<organism evidence="4 5">
    <name type="scientific">Actinacidiphila glaucinigra</name>
    <dbReference type="NCBI Taxonomy" id="235986"/>
    <lineage>
        <taxon>Bacteria</taxon>
        <taxon>Bacillati</taxon>
        <taxon>Actinomycetota</taxon>
        <taxon>Actinomycetes</taxon>
        <taxon>Kitasatosporales</taxon>
        <taxon>Streptomycetaceae</taxon>
        <taxon>Actinacidiphila</taxon>
    </lineage>
</organism>
<sequence length="322" mass="33685">MIALRTLRRLCAAALSLGVLALPVCTAAAAVAPGLPYDPAVPEWCPVVPDRLYAAADTSVDLDRIRPDEPAWRSNCNALFRGDERPPESVFKDGLRPADVSDGEYDLQAYARREQPSPFVATTYDREFLKHQTTAYHYYIDAPGGIELDETLGTRELRSARTGVVFPGGVARQFIVKACPVDKATKAELTARCVPNPAYSPWRGWPAPDWTGVKEPAAPPPAVKPPAVKPPAVKPPAVKPPAAQSPSVKPSAPPAVQPGASPAGRPAVPPQTVQQGAPPAARPSVPPAARPGTSPAGRPAAPPVAQPGAPRTPVEAGDGPVG</sequence>
<feature type="compositionally biased region" description="Pro residues" evidence="1">
    <location>
        <begin position="280"/>
        <end position="289"/>
    </location>
</feature>
<gene>
    <name evidence="4" type="ORF">SAMN05216252_108211</name>
</gene>
<evidence type="ECO:0000313" key="4">
    <source>
        <dbReference type="EMBL" id="SNS76803.1"/>
    </source>
</evidence>
<evidence type="ECO:0000256" key="1">
    <source>
        <dbReference type="SAM" id="MobiDB-lite"/>
    </source>
</evidence>
<accession>A0A239H7K1</accession>
<feature type="compositionally biased region" description="Low complexity" evidence="1">
    <location>
        <begin position="240"/>
        <end position="250"/>
    </location>
</feature>
<proteinExistence type="predicted"/>
<reference evidence="4 5" key="1">
    <citation type="submission" date="2017-06" db="EMBL/GenBank/DDBJ databases">
        <authorList>
            <person name="Kim H.J."/>
            <person name="Triplett B.A."/>
        </authorList>
    </citation>
    <scope>NUCLEOTIDE SEQUENCE [LARGE SCALE GENOMIC DNA]</scope>
    <source>
        <strain evidence="4 5">CGMCC 4.1858</strain>
    </source>
</reference>
<keyword evidence="2" id="KW-0732">Signal</keyword>
<feature type="chain" id="PRO_5038924122" description="Pierisin-like domain-containing protein" evidence="2">
    <location>
        <begin position="22"/>
        <end position="322"/>
    </location>
</feature>
<dbReference type="SUPFAM" id="SSF56399">
    <property type="entry name" value="ADP-ribosylation"/>
    <property type="match status" value="1"/>
</dbReference>
<feature type="domain" description="Pierisin-like" evidence="3">
    <location>
        <begin position="79"/>
        <end position="199"/>
    </location>
</feature>
<dbReference type="RefSeq" id="WP_179279869.1">
    <property type="nucleotide sequence ID" value="NZ_FZOF01000008.1"/>
</dbReference>
<name>A0A239H7K1_9ACTN</name>
<dbReference type="EMBL" id="FZOF01000008">
    <property type="protein sequence ID" value="SNS76803.1"/>
    <property type="molecule type" value="Genomic_DNA"/>
</dbReference>
<evidence type="ECO:0000256" key="2">
    <source>
        <dbReference type="SAM" id="SignalP"/>
    </source>
</evidence>
<feature type="compositionally biased region" description="Pro residues" evidence="1">
    <location>
        <begin position="217"/>
        <end position="239"/>
    </location>
</feature>
<dbReference type="AlphaFoldDB" id="A0A239H7K1"/>
<evidence type="ECO:0000259" key="3">
    <source>
        <dbReference type="Pfam" id="PF22596"/>
    </source>
</evidence>
<dbReference type="InterPro" id="IPR054695">
    <property type="entry name" value="Pierisin-like_dom"/>
</dbReference>
<evidence type="ECO:0000313" key="5">
    <source>
        <dbReference type="Proteomes" id="UP000198280"/>
    </source>
</evidence>
<feature type="region of interest" description="Disordered" evidence="1">
    <location>
        <begin position="210"/>
        <end position="322"/>
    </location>
</feature>
<keyword evidence="5" id="KW-1185">Reference proteome</keyword>
<dbReference type="Gene3D" id="3.90.210.10">
    <property type="entry name" value="Heat-Labile Enterotoxin, subunit A"/>
    <property type="match status" value="1"/>
</dbReference>
<protein>
    <recommendedName>
        <fullName evidence="3">Pierisin-like domain-containing protein</fullName>
    </recommendedName>
</protein>
<feature type="signal peptide" evidence="2">
    <location>
        <begin position="1"/>
        <end position="21"/>
    </location>
</feature>
<dbReference type="Pfam" id="PF22596">
    <property type="entry name" value="Scabin-like"/>
    <property type="match status" value="1"/>
</dbReference>
<dbReference type="Proteomes" id="UP000198280">
    <property type="component" value="Unassembled WGS sequence"/>
</dbReference>